<reference evidence="2" key="1">
    <citation type="journal article" date="2019" name="Int. J. Syst. Evol. Microbiol.">
        <title>The Global Catalogue of Microorganisms (GCM) 10K type strain sequencing project: providing services to taxonomists for standard genome sequencing and annotation.</title>
        <authorList>
            <consortium name="The Broad Institute Genomics Platform"/>
            <consortium name="The Broad Institute Genome Sequencing Center for Infectious Disease"/>
            <person name="Wu L."/>
            <person name="Ma J."/>
        </authorList>
    </citation>
    <scope>NUCLEOTIDE SEQUENCE [LARGE SCALE GENOMIC DNA]</scope>
    <source>
        <strain evidence="2">JCM 17933</strain>
    </source>
</reference>
<gene>
    <name evidence="1" type="ORF">GCM10023191_095930</name>
</gene>
<accession>A0ABP8R6V5</accession>
<evidence type="ECO:0000313" key="2">
    <source>
        <dbReference type="Proteomes" id="UP001500503"/>
    </source>
</evidence>
<dbReference type="EMBL" id="BAABHF010000065">
    <property type="protein sequence ID" value="GAA4519874.1"/>
    <property type="molecule type" value="Genomic_DNA"/>
</dbReference>
<comment type="caution">
    <text evidence="1">The sequence shown here is derived from an EMBL/GenBank/DDBJ whole genome shotgun (WGS) entry which is preliminary data.</text>
</comment>
<protein>
    <submittedName>
        <fullName evidence="1">Uncharacterized protein</fullName>
    </submittedName>
</protein>
<dbReference type="Proteomes" id="UP001500503">
    <property type="component" value="Unassembled WGS sequence"/>
</dbReference>
<organism evidence="1 2">
    <name type="scientific">Actinoallomurus oryzae</name>
    <dbReference type="NCBI Taxonomy" id="502180"/>
    <lineage>
        <taxon>Bacteria</taxon>
        <taxon>Bacillati</taxon>
        <taxon>Actinomycetota</taxon>
        <taxon>Actinomycetes</taxon>
        <taxon>Streptosporangiales</taxon>
        <taxon>Thermomonosporaceae</taxon>
        <taxon>Actinoallomurus</taxon>
    </lineage>
</organism>
<keyword evidence="2" id="KW-1185">Reference proteome</keyword>
<sequence>MLLTPLTAAISAAVLQGTFTVWRAYAGCATAIPVINSVAAAIPPDTLIAEPIRPPWPIWTFRYPCD</sequence>
<proteinExistence type="predicted"/>
<name>A0ABP8R6V5_9ACTN</name>
<evidence type="ECO:0000313" key="1">
    <source>
        <dbReference type="EMBL" id="GAA4519874.1"/>
    </source>
</evidence>